<dbReference type="Proteomes" id="UP000062519">
    <property type="component" value="Chromosome 1"/>
</dbReference>
<keyword evidence="4 9" id="KW-0812">Transmembrane</keyword>
<feature type="transmembrane region" description="Helical" evidence="9">
    <location>
        <begin position="520"/>
        <end position="545"/>
    </location>
</feature>
<feature type="transmembrane region" description="Helical" evidence="9">
    <location>
        <begin position="134"/>
        <end position="156"/>
    </location>
</feature>
<dbReference type="GO" id="GO:0005886">
    <property type="term" value="C:plasma membrane"/>
    <property type="evidence" value="ECO:0007669"/>
    <property type="project" value="UniProtKB-SubCell"/>
</dbReference>
<reference evidence="10 11" key="1">
    <citation type="submission" date="2015-12" db="EMBL/GenBank/DDBJ databases">
        <title>Diversity of Burkholderia near neighbor genomes.</title>
        <authorList>
            <person name="Sahl J."/>
            <person name="Wagner D."/>
            <person name="Keim P."/>
        </authorList>
    </citation>
    <scope>NUCLEOTIDE SEQUENCE [LARGE SCALE GENOMIC DNA]</scope>
    <source>
        <strain evidence="10 11">BDU6</strain>
    </source>
</reference>
<evidence type="ECO:0000256" key="3">
    <source>
        <dbReference type="ARBA" id="ARBA00022538"/>
    </source>
</evidence>
<dbReference type="EMBL" id="CP013386">
    <property type="protein sequence ID" value="AOJ02622.1"/>
    <property type="molecule type" value="Genomic_DNA"/>
</dbReference>
<evidence type="ECO:0000256" key="8">
    <source>
        <dbReference type="ARBA" id="ARBA00023136"/>
    </source>
</evidence>
<keyword evidence="8 9" id="KW-0472">Membrane</keyword>
<organism evidence="10 11">
    <name type="scientific">Burkholderia mayonis</name>
    <dbReference type="NCBI Taxonomy" id="1385591"/>
    <lineage>
        <taxon>Bacteria</taxon>
        <taxon>Pseudomonadati</taxon>
        <taxon>Pseudomonadota</taxon>
        <taxon>Betaproteobacteria</taxon>
        <taxon>Burkholderiales</taxon>
        <taxon>Burkholderiaceae</taxon>
        <taxon>Burkholderia</taxon>
        <taxon>pseudomallei group</taxon>
    </lineage>
</organism>
<evidence type="ECO:0000256" key="9">
    <source>
        <dbReference type="HAMAP-Rule" id="MF_00275"/>
    </source>
</evidence>
<name>A0A1B4FGF7_9BURK</name>
<dbReference type="HAMAP" id="MF_00275">
    <property type="entry name" value="KdpA"/>
    <property type="match status" value="1"/>
</dbReference>
<evidence type="ECO:0000313" key="11">
    <source>
        <dbReference type="Proteomes" id="UP000062519"/>
    </source>
</evidence>
<dbReference type="Pfam" id="PF03814">
    <property type="entry name" value="KdpA"/>
    <property type="match status" value="1"/>
</dbReference>
<evidence type="ECO:0000256" key="6">
    <source>
        <dbReference type="ARBA" id="ARBA00022989"/>
    </source>
</evidence>
<dbReference type="AlphaFoldDB" id="A0A1B4FGF7"/>
<keyword evidence="6 9" id="KW-1133">Transmembrane helix</keyword>
<dbReference type="InterPro" id="IPR004623">
    <property type="entry name" value="KdpA"/>
</dbReference>
<keyword evidence="1 9" id="KW-0813">Transport</keyword>
<keyword evidence="7 9" id="KW-0406">Ion transport</keyword>
<dbReference type="PANTHER" id="PTHR30607">
    <property type="entry name" value="POTASSIUM-TRANSPORTING ATPASE A CHAIN"/>
    <property type="match status" value="1"/>
</dbReference>
<dbReference type="GO" id="GO:0030955">
    <property type="term" value="F:potassium ion binding"/>
    <property type="evidence" value="ECO:0007669"/>
    <property type="project" value="UniProtKB-UniRule"/>
</dbReference>
<gene>
    <name evidence="9" type="primary">kdpA</name>
    <name evidence="10" type="ORF">WS70_12950</name>
</gene>
<evidence type="ECO:0000256" key="4">
    <source>
        <dbReference type="ARBA" id="ARBA00022692"/>
    </source>
</evidence>
<proteinExistence type="inferred from homology"/>
<feature type="transmembrane region" description="Helical" evidence="9">
    <location>
        <begin position="283"/>
        <end position="303"/>
    </location>
</feature>
<dbReference type="GO" id="GO:0008556">
    <property type="term" value="F:P-type potassium transmembrane transporter activity"/>
    <property type="evidence" value="ECO:0007669"/>
    <property type="project" value="InterPro"/>
</dbReference>
<keyword evidence="5 9" id="KW-0630">Potassium</keyword>
<accession>A0A1B4FGF7</accession>
<evidence type="ECO:0000256" key="2">
    <source>
        <dbReference type="ARBA" id="ARBA00022475"/>
    </source>
</evidence>
<feature type="transmembrane region" description="Helical" evidence="9">
    <location>
        <begin position="566"/>
        <end position="588"/>
    </location>
</feature>
<keyword evidence="11" id="KW-1185">Reference proteome</keyword>
<feature type="transmembrane region" description="Helical" evidence="9">
    <location>
        <begin position="411"/>
        <end position="438"/>
    </location>
</feature>
<evidence type="ECO:0000256" key="1">
    <source>
        <dbReference type="ARBA" id="ARBA00022448"/>
    </source>
</evidence>
<comment type="similarity">
    <text evidence="9">Belongs to the KdpA family.</text>
</comment>
<feature type="transmembrane region" description="Helical" evidence="9">
    <location>
        <begin position="459"/>
        <end position="483"/>
    </location>
</feature>
<comment type="subunit">
    <text evidence="9">The system is composed of three essential subunits: KdpA, KdpB and KdpC.</text>
</comment>
<feature type="transmembrane region" description="Helical" evidence="9">
    <location>
        <begin position="315"/>
        <end position="332"/>
    </location>
</feature>
<protein>
    <recommendedName>
        <fullName evidence="9">Potassium-transporting ATPase potassium-binding subunit</fullName>
    </recommendedName>
    <alternativeName>
        <fullName evidence="9">ATP phosphohydrolase [potassium-transporting] A chain</fullName>
    </alternativeName>
    <alternativeName>
        <fullName evidence="9">Potassium-binding and translocating subunit A</fullName>
    </alternativeName>
    <alternativeName>
        <fullName evidence="9">Potassium-translocating ATPase A chain</fullName>
    </alternativeName>
</protein>
<feature type="transmembrane region" description="Helical" evidence="9">
    <location>
        <begin position="177"/>
        <end position="199"/>
    </location>
</feature>
<keyword evidence="3 9" id="KW-0633">Potassium transport</keyword>
<evidence type="ECO:0000256" key="5">
    <source>
        <dbReference type="ARBA" id="ARBA00022958"/>
    </source>
</evidence>
<dbReference type="NCBIfam" id="TIGR00680">
    <property type="entry name" value="kdpA"/>
    <property type="match status" value="1"/>
</dbReference>
<sequence length="602" mass="63464">MNLNNSIQTVLYIVLLIALAIPLGQYMANVLDGTSAIVRRVGRPIETVLYKLAGVDPTVEMSWRQYALAVVAFNALGIVVVYGVLRIQQWLPGNPQAFGPMTPDAAFNTAVSFVTNTNWQDYTPEQTVSYLTQMAALTVQNFFSAATGIAVVIALIRGFARHTSKTIGNFWVDFTRITLYILTPAALVVALVLVSQGAIQNFSSYVDVPTLQVTHYQAPKTDAQGNPVKDAKGNPVMADFKAEKQTIAMGPVASQEAIKMLGTNGGGFFNANSAHPYENPTPFANFTQMIAILVIPAALCVVFGRMVGDRRQGHAILATMTIAFALACWGEISAEQAGNPVFTMLNVDQRASPVQDGGNMEGKETRFGIAQSGIFTVATTAASCGATNNTHDSLTPLGGFVPLMLIQLGEVIFGGVGSGLYGMLVFALLAVFVAGLMIGRTPEYVGKKIESYEMKMVSIAVLLTPLLVLVGASVAVLSAAGVAGVDNPGPHGFSEILYAYSSAANNNGSAFAGLSVNTPFYNVTLAIAMWFGRLGSIVPVLAIAGSLADKKRIAVTAGTLPTHGPLFVVLLLGTVVLVGALTYVPALALGPVVEHLMMIAGH</sequence>
<dbReference type="PIRSF" id="PIRSF001294">
    <property type="entry name" value="K_ATPaseA"/>
    <property type="match status" value="1"/>
</dbReference>
<dbReference type="KEGG" id="buu:WS70_12950"/>
<dbReference type="RefSeq" id="WP_059598198.1">
    <property type="nucleotide sequence ID" value="NZ_CP013386.1"/>
</dbReference>
<feature type="transmembrane region" description="Helical" evidence="9">
    <location>
        <begin position="12"/>
        <end position="31"/>
    </location>
</feature>
<evidence type="ECO:0000256" key="7">
    <source>
        <dbReference type="ARBA" id="ARBA00023065"/>
    </source>
</evidence>
<evidence type="ECO:0000313" key="10">
    <source>
        <dbReference type="EMBL" id="AOJ02622.1"/>
    </source>
</evidence>
<comment type="subcellular location">
    <subcellularLocation>
        <location evidence="9">Cell membrane</location>
        <topology evidence="9">Multi-pass membrane protein</topology>
    </subcellularLocation>
</comment>
<keyword evidence="2 9" id="KW-1003">Cell membrane</keyword>
<comment type="function">
    <text evidence="9">Part of the high-affinity ATP-driven potassium transport (or Kdp) system, which catalyzes the hydrolysis of ATP coupled with the electrogenic transport of potassium into the cytoplasm. This subunit binds the extracellular potassium ions and delivers the ions to the membrane domain of KdpB through an intramembrane tunnel.</text>
</comment>
<feature type="transmembrane region" description="Helical" evidence="9">
    <location>
        <begin position="66"/>
        <end position="85"/>
    </location>
</feature>
<dbReference type="PANTHER" id="PTHR30607:SF2">
    <property type="entry name" value="POTASSIUM-TRANSPORTING ATPASE POTASSIUM-BINDING SUBUNIT"/>
    <property type="match status" value="1"/>
</dbReference>